<comment type="similarity">
    <text evidence="1">Belongs to the peptidase C2 family.</text>
</comment>
<dbReference type="PROSITE" id="PS00139">
    <property type="entry name" value="THIOL_PROTEASE_CYS"/>
    <property type="match status" value="1"/>
</dbReference>
<evidence type="ECO:0000256" key="4">
    <source>
        <dbReference type="ARBA" id="ARBA00022723"/>
    </source>
</evidence>
<dbReference type="SUPFAM" id="SSF54001">
    <property type="entry name" value="Cysteine proteinases"/>
    <property type="match status" value="1"/>
</dbReference>
<dbReference type="PRINTS" id="PR00704">
    <property type="entry name" value="CALPAIN"/>
</dbReference>
<accession>A0A0K2TBY0</accession>
<dbReference type="Gene3D" id="3.90.70.10">
    <property type="entry name" value="Cysteine proteinases"/>
    <property type="match status" value="1"/>
</dbReference>
<dbReference type="InterPro" id="IPR000169">
    <property type="entry name" value="Pept_cys_AS"/>
</dbReference>
<keyword evidence="4" id="KW-0479">Metal-binding</keyword>
<evidence type="ECO:0000256" key="7">
    <source>
        <dbReference type="ARBA" id="ARBA00022801"/>
    </source>
</evidence>
<feature type="active site" evidence="10 11">
    <location>
        <position position="337"/>
    </location>
</feature>
<evidence type="ECO:0000256" key="11">
    <source>
        <dbReference type="PROSITE-ProRule" id="PRU00239"/>
    </source>
</evidence>
<dbReference type="InterPro" id="IPR038765">
    <property type="entry name" value="Papain-like_cys_pep_sf"/>
</dbReference>
<feature type="active site" evidence="10 11">
    <location>
        <position position="152"/>
    </location>
</feature>
<dbReference type="InterPro" id="IPR001300">
    <property type="entry name" value="Peptidase_C2_calpain_cat"/>
</dbReference>
<dbReference type="PROSITE" id="PS50203">
    <property type="entry name" value="CALPAIN_CAT"/>
    <property type="match status" value="1"/>
</dbReference>
<dbReference type="Pfam" id="PF00648">
    <property type="entry name" value="Peptidase_C2"/>
    <property type="match status" value="1"/>
</dbReference>
<dbReference type="PANTHER" id="PTHR10183:SF382">
    <property type="entry name" value="CALPAIN-15"/>
    <property type="match status" value="1"/>
</dbReference>
<evidence type="ECO:0000256" key="5">
    <source>
        <dbReference type="ARBA" id="ARBA00022737"/>
    </source>
</evidence>
<proteinExistence type="inferred from homology"/>
<dbReference type="KEGG" id="lsm:121117757"/>
<evidence type="ECO:0000259" key="12">
    <source>
        <dbReference type="PROSITE" id="PS50203"/>
    </source>
</evidence>
<evidence type="ECO:0000313" key="13">
    <source>
        <dbReference type="EMBL" id="CDW23579.1"/>
    </source>
</evidence>
<protein>
    <recommendedName>
        <fullName evidence="12">Calpain catalytic domain-containing protein</fullName>
    </recommendedName>
</protein>
<keyword evidence="7 11" id="KW-0378">Hydrolase</keyword>
<dbReference type="GeneID" id="121117757"/>
<dbReference type="InterPro" id="IPR022684">
    <property type="entry name" value="Calpain_cysteine_protease"/>
</dbReference>
<feature type="domain" description="Calpain catalytic" evidence="12">
    <location>
        <begin position="88"/>
        <end position="393"/>
    </location>
</feature>
<evidence type="ECO:0000256" key="9">
    <source>
        <dbReference type="ARBA" id="ARBA00022833"/>
    </source>
</evidence>
<name>A0A0K2TBY0_LEPSM</name>
<dbReference type="OrthoDB" id="424753at2759"/>
<keyword evidence="8 11" id="KW-0788">Thiol protease</keyword>
<dbReference type="FunFam" id="3.90.70.10:FF:000010">
    <property type="entry name" value="Calpain 15"/>
    <property type="match status" value="1"/>
</dbReference>
<dbReference type="EMBL" id="HACA01006218">
    <property type="protein sequence ID" value="CDW23579.1"/>
    <property type="molecule type" value="Transcribed_RNA"/>
</dbReference>
<dbReference type="GO" id="GO:0004198">
    <property type="term" value="F:calcium-dependent cysteine-type endopeptidase activity"/>
    <property type="evidence" value="ECO:0007669"/>
    <property type="project" value="InterPro"/>
</dbReference>
<feature type="active site" evidence="10 11">
    <location>
        <position position="317"/>
    </location>
</feature>
<organism evidence="13">
    <name type="scientific">Lepeophtheirus salmonis</name>
    <name type="common">Salmon louse</name>
    <name type="synonym">Caligus salmonis</name>
    <dbReference type="NCBI Taxonomy" id="72036"/>
    <lineage>
        <taxon>Eukaryota</taxon>
        <taxon>Metazoa</taxon>
        <taxon>Ecdysozoa</taxon>
        <taxon>Arthropoda</taxon>
        <taxon>Crustacea</taxon>
        <taxon>Multicrustacea</taxon>
        <taxon>Hexanauplia</taxon>
        <taxon>Copepoda</taxon>
        <taxon>Siphonostomatoida</taxon>
        <taxon>Caligidae</taxon>
        <taxon>Lepeophtheirus</taxon>
    </lineage>
</organism>
<dbReference type="PANTHER" id="PTHR10183">
    <property type="entry name" value="CALPAIN"/>
    <property type="match status" value="1"/>
</dbReference>
<evidence type="ECO:0000256" key="6">
    <source>
        <dbReference type="ARBA" id="ARBA00022771"/>
    </source>
</evidence>
<dbReference type="SMART" id="SM00230">
    <property type="entry name" value="CysPc"/>
    <property type="match status" value="1"/>
</dbReference>
<evidence type="ECO:0000256" key="1">
    <source>
        <dbReference type="ARBA" id="ARBA00007623"/>
    </source>
</evidence>
<dbReference type="GO" id="GO:0006508">
    <property type="term" value="P:proteolysis"/>
    <property type="evidence" value="ECO:0007669"/>
    <property type="project" value="UniProtKB-KW"/>
</dbReference>
<evidence type="ECO:0000256" key="10">
    <source>
        <dbReference type="PIRSR" id="PIRSR622684-1"/>
    </source>
</evidence>
<dbReference type="CDD" id="cd00044">
    <property type="entry name" value="CysPc"/>
    <property type="match status" value="1"/>
</dbReference>
<keyword evidence="6" id="KW-0863">Zinc-finger</keyword>
<evidence type="ECO:0000256" key="8">
    <source>
        <dbReference type="ARBA" id="ARBA00022807"/>
    </source>
</evidence>
<dbReference type="RefSeq" id="XP_040568181.1">
    <property type="nucleotide sequence ID" value="XM_040712247.2"/>
</dbReference>
<evidence type="ECO:0000256" key="3">
    <source>
        <dbReference type="ARBA" id="ARBA00022670"/>
    </source>
</evidence>
<reference evidence="13" key="1">
    <citation type="submission" date="2014-05" db="EMBL/GenBank/DDBJ databases">
        <authorList>
            <person name="Chronopoulou M."/>
        </authorList>
    </citation>
    <scope>NUCLEOTIDE SEQUENCE</scope>
    <source>
        <tissue evidence="13">Whole organism</tissue>
    </source>
</reference>
<sequence length="669" mass="76384">MKFRVFGCVGAEGVESPTQEVNNRMNKIWVCSQCTLEIPLGQSTCKVCDTPNDHQSPSLQESEDLQKLNRDFDRFNLIVSYCIKNGDSFVDDSFPPCLKSVFYDSKNKDNAPTIKWCRPKEILTPLEGNTIPWTVFRSPLPSDISQGILGDCWLLSALAVLAENQELVNKVMITQDYNNEGVYKVRLCKDGKWTTVLVDDLLPCDDKKQLIYSQARRRQLWVPLIEKALAKAFGCYEALISGRPIEGLATLTGAPCESISLQVSQLTTNAEPLDINLIWAQLLSSRSAGFLMGASCGGGNMVVSDEEFKKVGLRPRHAYSVLDVKNVLGIRLLRLRNPWGHFSWNGAWSDQSEIWTQELRQELCAYGSEEGIFWISYQDVLKYFDCIDICKLRKDWHEIRLGGRFPPYFNKKYQNCFLLTILETTEVDLTLFQENNRTFEKNLRSRLDLCIVVFESSNDGVPKLKKLVKYSKRLVLDFVETEVLLEPGYYIVICMAFNHWHTNLTHYKEYPLFNLSIHSSQQLLVENLNSSGHLLADAIIDLAVMKGDAMCYTPWLTAYFLSKHWAGLALVVENRHPEAWINIKFNSQESYNLVSSRGDLVTIDTIPPCYRQVIIVLTQLESSRSFSMSNRLIHRQSYTDDLHDWGPPGCCHIPQIDSRLEGLHMPRPI</sequence>
<evidence type="ECO:0000256" key="2">
    <source>
        <dbReference type="ARBA" id="ARBA00022553"/>
    </source>
</evidence>
<dbReference type="AlphaFoldDB" id="A0A0K2TBY0"/>
<keyword evidence="5" id="KW-0677">Repeat</keyword>
<keyword evidence="3 11" id="KW-0645">Protease</keyword>
<keyword evidence="9" id="KW-0862">Zinc</keyword>
<dbReference type="GO" id="GO:0008270">
    <property type="term" value="F:zinc ion binding"/>
    <property type="evidence" value="ECO:0007669"/>
    <property type="project" value="UniProtKB-KW"/>
</dbReference>
<keyword evidence="2" id="KW-0597">Phosphoprotein</keyword>
<dbReference type="GO" id="GO:0005737">
    <property type="term" value="C:cytoplasm"/>
    <property type="evidence" value="ECO:0007669"/>
    <property type="project" value="TreeGrafter"/>
</dbReference>